<dbReference type="CDD" id="cd03424">
    <property type="entry name" value="NUDIX_ADPRase_Nudt5_UGPPase_Nudt14"/>
    <property type="match status" value="1"/>
</dbReference>
<dbReference type="Gene3D" id="3.90.79.10">
    <property type="entry name" value="Nucleoside Triphosphate Pyrophosphohydrolase"/>
    <property type="match status" value="1"/>
</dbReference>
<dbReference type="PROSITE" id="PS51462">
    <property type="entry name" value="NUDIX"/>
    <property type="match status" value="1"/>
</dbReference>
<accession>A0A6L5YT94</accession>
<evidence type="ECO:0000256" key="2">
    <source>
        <dbReference type="ARBA" id="ARBA00022801"/>
    </source>
</evidence>
<name>A0A6L5YT94_9FIRM</name>
<reference evidence="5 6" key="1">
    <citation type="submission" date="2019-08" db="EMBL/GenBank/DDBJ databases">
        <title>In-depth cultivation of the pig gut microbiome towards novel bacterial diversity and tailored functional studies.</title>
        <authorList>
            <person name="Wylensek D."/>
            <person name="Hitch T.C.A."/>
            <person name="Clavel T."/>
        </authorList>
    </citation>
    <scope>NUCLEOTIDE SEQUENCE [LARGE SCALE GENOMIC DNA]</scope>
    <source>
        <strain evidence="5 6">MUC/MUC-530-WT-4D</strain>
    </source>
</reference>
<dbReference type="Proteomes" id="UP000474024">
    <property type="component" value="Unassembled WGS sequence"/>
</dbReference>
<proteinExistence type="inferred from homology"/>
<dbReference type="Pfam" id="PF00293">
    <property type="entry name" value="NUDIX"/>
    <property type="match status" value="1"/>
</dbReference>
<dbReference type="AlphaFoldDB" id="A0A6L5YT94"/>
<evidence type="ECO:0000313" key="6">
    <source>
        <dbReference type="Proteomes" id="UP000474024"/>
    </source>
</evidence>
<dbReference type="InterPro" id="IPR015797">
    <property type="entry name" value="NUDIX_hydrolase-like_dom_sf"/>
</dbReference>
<comment type="caution">
    <text evidence="5">The sequence shown here is derived from an EMBL/GenBank/DDBJ whole genome shotgun (WGS) entry which is preliminary data.</text>
</comment>
<dbReference type="PANTHER" id="PTHR11839:SF18">
    <property type="entry name" value="NUDIX HYDROLASE DOMAIN-CONTAINING PROTEIN"/>
    <property type="match status" value="1"/>
</dbReference>
<dbReference type="InterPro" id="IPR020476">
    <property type="entry name" value="Nudix_hydrolase"/>
</dbReference>
<feature type="domain" description="Nudix hydrolase" evidence="4">
    <location>
        <begin position="52"/>
        <end position="190"/>
    </location>
</feature>
<protein>
    <submittedName>
        <fullName evidence="5">NUDIX hydrolase</fullName>
    </submittedName>
</protein>
<evidence type="ECO:0000256" key="3">
    <source>
        <dbReference type="RuleBase" id="RU003476"/>
    </source>
</evidence>
<comment type="cofactor">
    <cofactor evidence="1">
        <name>Mg(2+)</name>
        <dbReference type="ChEBI" id="CHEBI:18420"/>
    </cofactor>
</comment>
<keyword evidence="2 3" id="KW-0378">Hydrolase</keyword>
<evidence type="ECO:0000259" key="4">
    <source>
        <dbReference type="PROSITE" id="PS51462"/>
    </source>
</evidence>
<dbReference type="GO" id="GO:0016462">
    <property type="term" value="F:pyrophosphatase activity"/>
    <property type="evidence" value="ECO:0007669"/>
    <property type="project" value="UniProtKB-ARBA"/>
</dbReference>
<dbReference type="PANTHER" id="PTHR11839">
    <property type="entry name" value="UDP/ADP-SUGAR PYROPHOSPHATASE"/>
    <property type="match status" value="1"/>
</dbReference>
<sequence length="211" mass="24508">MADHQKYTAFRKLTDNRFLNLYEMDALTRTGKSFHYYFASREPEDRIKLNTHSNRASGMAVFAVTKESPHRLVMIRQYRYPMDEYLYELPAGLIEEGETDAQAAVREMKEETGLDLTVYEGGNPDLRRPFYLAQGLSDELDSMVFGYASGSVDRKQMEDSEDIEVCFVDKKEALRILHEEKLSIRAGYLLIQFLQLNEKEPFSFLNITNET</sequence>
<comment type="similarity">
    <text evidence="3">Belongs to the Nudix hydrolase family.</text>
</comment>
<keyword evidence="6" id="KW-1185">Reference proteome</keyword>
<dbReference type="RefSeq" id="WP_154429886.1">
    <property type="nucleotide sequence ID" value="NZ_VUNI01000011.1"/>
</dbReference>
<dbReference type="InterPro" id="IPR020084">
    <property type="entry name" value="NUDIX_hydrolase_CS"/>
</dbReference>
<dbReference type="GO" id="GO:0019693">
    <property type="term" value="P:ribose phosphate metabolic process"/>
    <property type="evidence" value="ECO:0007669"/>
    <property type="project" value="TreeGrafter"/>
</dbReference>
<evidence type="ECO:0000313" key="5">
    <source>
        <dbReference type="EMBL" id="MST74921.1"/>
    </source>
</evidence>
<dbReference type="PROSITE" id="PS00893">
    <property type="entry name" value="NUDIX_BOX"/>
    <property type="match status" value="1"/>
</dbReference>
<organism evidence="5 6">
    <name type="scientific">Roseburia porci</name>
    <dbReference type="NCBI Taxonomy" id="2605790"/>
    <lineage>
        <taxon>Bacteria</taxon>
        <taxon>Bacillati</taxon>
        <taxon>Bacillota</taxon>
        <taxon>Clostridia</taxon>
        <taxon>Lachnospirales</taxon>
        <taxon>Lachnospiraceae</taxon>
        <taxon>Roseburia</taxon>
    </lineage>
</organism>
<dbReference type="GO" id="GO:0006753">
    <property type="term" value="P:nucleoside phosphate metabolic process"/>
    <property type="evidence" value="ECO:0007669"/>
    <property type="project" value="TreeGrafter"/>
</dbReference>
<dbReference type="InterPro" id="IPR000086">
    <property type="entry name" value="NUDIX_hydrolase_dom"/>
</dbReference>
<dbReference type="EMBL" id="VUNI01000011">
    <property type="protein sequence ID" value="MST74921.1"/>
    <property type="molecule type" value="Genomic_DNA"/>
</dbReference>
<dbReference type="PRINTS" id="PR00502">
    <property type="entry name" value="NUDIXFAMILY"/>
</dbReference>
<gene>
    <name evidence="5" type="ORF">FYJ75_07740</name>
</gene>
<dbReference type="SUPFAM" id="SSF55811">
    <property type="entry name" value="Nudix"/>
    <property type="match status" value="1"/>
</dbReference>
<evidence type="ECO:0000256" key="1">
    <source>
        <dbReference type="ARBA" id="ARBA00001946"/>
    </source>
</evidence>